<evidence type="ECO:0000256" key="2">
    <source>
        <dbReference type="ARBA" id="ARBA00006434"/>
    </source>
</evidence>
<evidence type="ECO:0000256" key="6">
    <source>
        <dbReference type="ARBA" id="ARBA00023136"/>
    </source>
</evidence>
<feature type="transmembrane region" description="Helical" evidence="7">
    <location>
        <begin position="414"/>
        <end position="438"/>
    </location>
</feature>
<keyword evidence="5 7" id="KW-1133">Transmembrane helix</keyword>
<dbReference type="InterPro" id="IPR038377">
    <property type="entry name" value="Na/Glc_symporter_sf"/>
</dbReference>
<evidence type="ECO:0008006" key="9">
    <source>
        <dbReference type="Google" id="ProtNLM"/>
    </source>
</evidence>
<proteinExistence type="inferred from homology"/>
<evidence type="ECO:0000256" key="7">
    <source>
        <dbReference type="SAM" id="Phobius"/>
    </source>
</evidence>
<accession>A0AA48REF6</accession>
<feature type="transmembrane region" description="Helical" evidence="7">
    <location>
        <begin position="186"/>
        <end position="204"/>
    </location>
</feature>
<evidence type="ECO:0000256" key="4">
    <source>
        <dbReference type="ARBA" id="ARBA00022692"/>
    </source>
</evidence>
<feature type="transmembrane region" description="Helical" evidence="7">
    <location>
        <begin position="153"/>
        <end position="174"/>
    </location>
</feature>
<feature type="transmembrane region" description="Helical" evidence="7">
    <location>
        <begin position="459"/>
        <end position="480"/>
    </location>
</feature>
<feature type="transmembrane region" description="Helical" evidence="7">
    <location>
        <begin position="538"/>
        <end position="563"/>
    </location>
</feature>
<feature type="transmembrane region" description="Helical" evidence="7">
    <location>
        <begin position="108"/>
        <end position="133"/>
    </location>
</feature>
<organism evidence="8">
    <name type="scientific">freshwater sediment metagenome</name>
    <dbReference type="NCBI Taxonomy" id="556182"/>
    <lineage>
        <taxon>unclassified sequences</taxon>
        <taxon>metagenomes</taxon>
        <taxon>ecological metagenomes</taxon>
    </lineage>
</organism>
<feature type="transmembrane region" description="Helical" evidence="7">
    <location>
        <begin position="49"/>
        <end position="68"/>
    </location>
</feature>
<dbReference type="GO" id="GO:0005886">
    <property type="term" value="C:plasma membrane"/>
    <property type="evidence" value="ECO:0007669"/>
    <property type="project" value="TreeGrafter"/>
</dbReference>
<evidence type="ECO:0000256" key="5">
    <source>
        <dbReference type="ARBA" id="ARBA00022989"/>
    </source>
</evidence>
<dbReference type="AlphaFoldDB" id="A0AA48REF6"/>
<feature type="transmembrane region" description="Helical" evidence="7">
    <location>
        <begin position="80"/>
        <end position="102"/>
    </location>
</feature>
<protein>
    <recommendedName>
        <fullName evidence="9">Sodium:solute symporter</fullName>
    </recommendedName>
</protein>
<sequence>MRERPGEIALYDRAVLDSRIGFVTASFLLAYGFAALLDRVGAPERFVGAAPPWFTVVALAALGFLLHSMRVSFYYAGGRAIPSAYAGFANAAVAVALLLPFATRLAGHSWGIGVVCGAFLGLAGGALFLGPLLRRTGVFSLTGFLAARFPGTVPRFGLIAAAAAASGLLAVAGSQMAVNALVELTGAGRIFSAFVVASAGLVIAGPGGLGATVWAAAAAAGVALLGFGWPVGALWAQGQLPVGLLGGAGWQEAGELFTAWRLMPAPMGIFVEIGATIAVALGVASLAPVLAPAVTTESPEAARASGVLTVAWSLLFALLIAAAIAASALSLASTVSGQSAERLPAAIYAASSRGQVEICDAKAINPSQAQRACAAQNIAPGTPVSPADIRPVDGDYLLGALPGATDLGAAASGLMASALVAFGLLLGAIGLQTCSAALGHDALYRMRGEIDLTSRRLAITRLVLVGVGTAAYIASVTEIVTPGGLVSLAIAISAACVAPALAFAFWERAGDREALAALVGGAVALAAALYLAGPARKIEAYALAGLAGATVAIAAGVVSALAANKENPAAQAFVRRVLHGDGEIVAPDKGA</sequence>
<comment type="similarity">
    <text evidence="2">Belongs to the sodium:solute symporter (SSF) (TC 2.A.21) family.</text>
</comment>
<feature type="transmembrane region" description="Helical" evidence="7">
    <location>
        <begin position="306"/>
        <end position="329"/>
    </location>
</feature>
<dbReference type="InterPro" id="IPR001734">
    <property type="entry name" value="Na/solute_symporter"/>
</dbReference>
<dbReference type="PANTHER" id="PTHR48086:SF5">
    <property type="entry name" value="NA(+):SOLUTE SYMPORTER (SSF FAMILY)"/>
    <property type="match status" value="1"/>
</dbReference>
<evidence type="ECO:0000256" key="1">
    <source>
        <dbReference type="ARBA" id="ARBA00004141"/>
    </source>
</evidence>
<name>A0AA48REF6_9ZZZZ</name>
<dbReference type="GO" id="GO:0022857">
    <property type="term" value="F:transmembrane transporter activity"/>
    <property type="evidence" value="ECO:0007669"/>
    <property type="project" value="InterPro"/>
</dbReference>
<feature type="transmembrane region" description="Helical" evidence="7">
    <location>
        <begin position="20"/>
        <end position="37"/>
    </location>
</feature>
<evidence type="ECO:0000256" key="3">
    <source>
        <dbReference type="ARBA" id="ARBA00022448"/>
    </source>
</evidence>
<keyword evidence="4 7" id="KW-0812">Transmembrane</keyword>
<reference evidence="8" key="1">
    <citation type="submission" date="2023-07" db="EMBL/GenBank/DDBJ databases">
        <authorList>
            <person name="Pelsma A.J. K."/>
        </authorList>
    </citation>
    <scope>NUCLEOTIDE SEQUENCE</scope>
</reference>
<keyword evidence="6 7" id="KW-0472">Membrane</keyword>
<dbReference type="PANTHER" id="PTHR48086">
    <property type="entry name" value="SODIUM/PROLINE SYMPORTER-RELATED"/>
    <property type="match status" value="1"/>
</dbReference>
<dbReference type="EMBL" id="OY288114">
    <property type="protein sequence ID" value="CAJ0871775.1"/>
    <property type="molecule type" value="Genomic_DNA"/>
</dbReference>
<dbReference type="InterPro" id="IPR050277">
    <property type="entry name" value="Sodium:Solute_Symporter"/>
</dbReference>
<evidence type="ECO:0000313" key="8">
    <source>
        <dbReference type="EMBL" id="CAJ0871775.1"/>
    </source>
</evidence>
<feature type="transmembrane region" description="Helical" evidence="7">
    <location>
        <begin position="513"/>
        <end position="532"/>
    </location>
</feature>
<gene>
    <name evidence="8" type="ORF">AMST5_02354</name>
</gene>
<comment type="subcellular location">
    <subcellularLocation>
        <location evidence="1">Membrane</location>
        <topology evidence="1">Multi-pass membrane protein</topology>
    </subcellularLocation>
</comment>
<keyword evidence="3" id="KW-0813">Transport</keyword>
<feature type="transmembrane region" description="Helical" evidence="7">
    <location>
        <begin position="486"/>
        <end position="506"/>
    </location>
</feature>
<dbReference type="Gene3D" id="1.20.1730.10">
    <property type="entry name" value="Sodium/glucose cotransporter"/>
    <property type="match status" value="1"/>
</dbReference>
<dbReference type="PROSITE" id="PS50283">
    <property type="entry name" value="NA_SOLUT_SYMP_3"/>
    <property type="match status" value="1"/>
</dbReference>
<feature type="transmembrane region" description="Helical" evidence="7">
    <location>
        <begin position="269"/>
        <end position="294"/>
    </location>
</feature>
<feature type="transmembrane region" description="Helical" evidence="7">
    <location>
        <begin position="211"/>
        <end position="236"/>
    </location>
</feature>